<dbReference type="InterPro" id="IPR004509">
    <property type="entry name" value="Competence_ComEA_HhH"/>
</dbReference>
<dbReference type="Proteomes" id="UP000198956">
    <property type="component" value="Unassembled WGS sequence"/>
</dbReference>
<proteinExistence type="predicted"/>
<dbReference type="NCBIfam" id="TIGR00426">
    <property type="entry name" value="competence protein ComEA helix-hairpin-helix repeat region"/>
    <property type="match status" value="1"/>
</dbReference>
<dbReference type="Pfam" id="PF10531">
    <property type="entry name" value="SLBB"/>
    <property type="match status" value="1"/>
</dbReference>
<dbReference type="InterPro" id="IPR010994">
    <property type="entry name" value="RuvA_2-like"/>
</dbReference>
<feature type="domain" description="Helix-hairpin-helix DNA-binding motif class 1" evidence="3">
    <location>
        <begin position="208"/>
        <end position="227"/>
    </location>
</feature>
<keyword evidence="2" id="KW-0812">Transmembrane</keyword>
<evidence type="ECO:0000313" key="4">
    <source>
        <dbReference type="EMBL" id="QYY41935.1"/>
    </source>
</evidence>
<dbReference type="GO" id="GO:0003677">
    <property type="term" value="F:DNA binding"/>
    <property type="evidence" value="ECO:0007669"/>
    <property type="project" value="InterPro"/>
</dbReference>
<evidence type="ECO:0000256" key="1">
    <source>
        <dbReference type="SAM" id="MobiDB-lite"/>
    </source>
</evidence>
<feature type="domain" description="Helix-hairpin-helix DNA-binding motif class 1" evidence="3">
    <location>
        <begin position="178"/>
        <end position="197"/>
    </location>
</feature>
<dbReference type="SUPFAM" id="SSF47781">
    <property type="entry name" value="RuvA domain 2-like"/>
    <property type="match status" value="1"/>
</dbReference>
<dbReference type="PANTHER" id="PTHR21180">
    <property type="entry name" value="ENDONUCLEASE/EXONUCLEASE/PHOSPHATASE FAMILY DOMAIN-CONTAINING PROTEIN 1"/>
    <property type="match status" value="1"/>
</dbReference>
<sequence>MKSWFVEKKKWISISICLFILGSSIYFYNYTQEETEAKTLPFSEQQAVTGSSVFTAGENDQTGDPIEKEESARSPAPSVQATVVVDVKGAVAKPGVYTLPAEARVYQAIGMAGGLLPEADAKQVNGAQRLVDGMLLYIPIKGEEALIGTTGLASAGTASAPGAPGQEEKININTATLEQLQTIPGIGPGKAAAIIQYREENGLFRTVEDLTKVAGIGPKTLEKMRAKISVQ</sequence>
<evidence type="ECO:0000313" key="6">
    <source>
        <dbReference type="Proteomes" id="UP000198956"/>
    </source>
</evidence>
<dbReference type="Gene3D" id="3.10.560.10">
    <property type="entry name" value="Outer membrane lipoprotein wza domain like"/>
    <property type="match status" value="1"/>
</dbReference>
<dbReference type="GO" id="GO:0015627">
    <property type="term" value="C:type II protein secretion system complex"/>
    <property type="evidence" value="ECO:0007669"/>
    <property type="project" value="TreeGrafter"/>
</dbReference>
<reference evidence="4 7" key="2">
    <citation type="submission" date="2021-08" db="EMBL/GenBank/DDBJ databases">
        <title>Complete genome sequence of the strain Aneurinibacillus thermoaerophilus CCM 8960.</title>
        <authorList>
            <person name="Musilova J."/>
            <person name="Kourilova X."/>
            <person name="Pernicova I."/>
            <person name="Bezdicek M."/>
            <person name="Lengerova M."/>
            <person name="Obruca S."/>
            <person name="Sedlar K."/>
        </authorList>
    </citation>
    <scope>NUCLEOTIDE SEQUENCE [LARGE SCALE GENOMIC DNA]</scope>
    <source>
        <strain evidence="4 7">CCM 8960</strain>
    </source>
</reference>
<evidence type="ECO:0000313" key="7">
    <source>
        <dbReference type="Proteomes" id="UP000826616"/>
    </source>
</evidence>
<dbReference type="AlphaFoldDB" id="A0A1G7Z7P4"/>
<name>A0A1G7Z7P4_ANETH</name>
<dbReference type="InterPro" id="IPR051675">
    <property type="entry name" value="Endo/Exo/Phosphatase_dom_1"/>
</dbReference>
<dbReference type="Proteomes" id="UP000826616">
    <property type="component" value="Chromosome"/>
</dbReference>
<dbReference type="EMBL" id="CP080764">
    <property type="protein sequence ID" value="QYY41935.1"/>
    <property type="molecule type" value="Genomic_DNA"/>
</dbReference>
<dbReference type="GeneID" id="97142430"/>
<dbReference type="GO" id="GO:0006281">
    <property type="term" value="P:DNA repair"/>
    <property type="evidence" value="ECO:0007669"/>
    <property type="project" value="InterPro"/>
</dbReference>
<feature type="transmembrane region" description="Helical" evidence="2">
    <location>
        <begin position="12"/>
        <end position="30"/>
    </location>
</feature>
<protein>
    <submittedName>
        <fullName evidence="5">Competence protein ComEA</fullName>
    </submittedName>
    <submittedName>
        <fullName evidence="4">Helix-hairpin-helix domain-containing protein</fullName>
    </submittedName>
</protein>
<accession>A0A1G7Z7P4</accession>
<dbReference type="InterPro" id="IPR003583">
    <property type="entry name" value="Hlx-hairpin-Hlx_DNA-bd_motif"/>
</dbReference>
<dbReference type="GO" id="GO:0015628">
    <property type="term" value="P:protein secretion by the type II secretion system"/>
    <property type="evidence" value="ECO:0007669"/>
    <property type="project" value="TreeGrafter"/>
</dbReference>
<dbReference type="Gene3D" id="1.10.150.320">
    <property type="entry name" value="Photosystem II 12 kDa extrinsic protein"/>
    <property type="match status" value="1"/>
</dbReference>
<dbReference type="Pfam" id="PF12836">
    <property type="entry name" value="HHH_3"/>
    <property type="match status" value="1"/>
</dbReference>
<dbReference type="InterPro" id="IPR019554">
    <property type="entry name" value="Soluble_ligand-bd"/>
</dbReference>
<feature type="region of interest" description="Disordered" evidence="1">
    <location>
        <begin position="54"/>
        <end position="77"/>
    </location>
</feature>
<keyword evidence="2" id="KW-1133">Transmembrane helix</keyword>
<evidence type="ECO:0000259" key="3">
    <source>
        <dbReference type="SMART" id="SM00278"/>
    </source>
</evidence>
<gene>
    <name evidence="4" type="ORF">K3F53_13690</name>
    <name evidence="5" type="ORF">SAMN04489735_100986</name>
</gene>
<dbReference type="RefSeq" id="WP_057898048.1">
    <property type="nucleotide sequence ID" value="NZ_CP080764.1"/>
</dbReference>
<reference evidence="5 6" key="1">
    <citation type="submission" date="2016-10" db="EMBL/GenBank/DDBJ databases">
        <authorList>
            <person name="de Groot N.N."/>
        </authorList>
    </citation>
    <scope>NUCLEOTIDE SEQUENCE [LARGE SCALE GENOMIC DNA]</scope>
    <source>
        <strain evidence="5 6">L 420-91</strain>
    </source>
</reference>
<keyword evidence="7" id="KW-1185">Reference proteome</keyword>
<dbReference type="EMBL" id="FNDE01000009">
    <property type="protein sequence ID" value="SDH04728.1"/>
    <property type="molecule type" value="Genomic_DNA"/>
</dbReference>
<evidence type="ECO:0000256" key="2">
    <source>
        <dbReference type="SAM" id="Phobius"/>
    </source>
</evidence>
<dbReference type="SMART" id="SM00278">
    <property type="entry name" value="HhH1"/>
    <property type="match status" value="2"/>
</dbReference>
<evidence type="ECO:0000313" key="5">
    <source>
        <dbReference type="EMBL" id="SDH04728.1"/>
    </source>
</evidence>
<keyword evidence="2" id="KW-0472">Membrane</keyword>
<dbReference type="PANTHER" id="PTHR21180:SF32">
    <property type="entry name" value="ENDONUCLEASE_EXONUCLEASE_PHOSPHATASE FAMILY DOMAIN-CONTAINING PROTEIN 1"/>
    <property type="match status" value="1"/>
</dbReference>
<organism evidence="5 6">
    <name type="scientific">Aneurinibacillus thermoaerophilus</name>
    <dbReference type="NCBI Taxonomy" id="143495"/>
    <lineage>
        <taxon>Bacteria</taxon>
        <taxon>Bacillati</taxon>
        <taxon>Bacillota</taxon>
        <taxon>Bacilli</taxon>
        <taxon>Bacillales</taxon>
        <taxon>Paenibacillaceae</taxon>
        <taxon>Aneurinibacillus group</taxon>
        <taxon>Aneurinibacillus</taxon>
    </lineage>
</organism>